<dbReference type="InterPro" id="IPR003615">
    <property type="entry name" value="HNH_nuc"/>
</dbReference>
<dbReference type="InterPro" id="IPR029471">
    <property type="entry name" value="HNH_5"/>
</dbReference>
<name>A0ABV8VVT4_9BACI</name>
<dbReference type="PANTHER" id="PTHR33877">
    <property type="entry name" value="SLL1193 PROTEIN"/>
    <property type="match status" value="1"/>
</dbReference>
<evidence type="ECO:0000313" key="2">
    <source>
        <dbReference type="EMBL" id="MFC4387751.1"/>
    </source>
</evidence>
<proteinExistence type="predicted"/>
<dbReference type="CDD" id="cd00085">
    <property type="entry name" value="HNHc"/>
    <property type="match status" value="1"/>
</dbReference>
<feature type="domain" description="HNH nuclease" evidence="1">
    <location>
        <begin position="79"/>
        <end position="132"/>
    </location>
</feature>
<keyword evidence="2" id="KW-0378">Hydrolase</keyword>
<dbReference type="PANTHER" id="PTHR33877:SF2">
    <property type="entry name" value="OS07G0170200 PROTEIN"/>
    <property type="match status" value="1"/>
</dbReference>
<protein>
    <submittedName>
        <fullName evidence="2">HNH endonuclease</fullName>
    </submittedName>
</protein>
<dbReference type="InterPro" id="IPR052892">
    <property type="entry name" value="NA-targeting_endonuclease"/>
</dbReference>
<dbReference type="SMART" id="SM00507">
    <property type="entry name" value="HNHc"/>
    <property type="match status" value="1"/>
</dbReference>
<sequence length="186" mass="21580">MNQTKQCTKCNEVKRVSEFNKDHRNKGSLRSYCRSCQANYNRQYTMSNIGKAHKALSKAKYNRKLAEKKYGISIKDTLKIYDIAFIQAERECIYCEQDVPRGQMTIDHVLTFAQGGTNEFSNLLPACNTCNKRKGSKPVLEFLKESCDEHVTKQVVFRLALRQRINYEEMLLKLQAPEQLQEIVSQ</sequence>
<comment type="caution">
    <text evidence="2">The sequence shown here is derived from an EMBL/GenBank/DDBJ whole genome shotgun (WGS) entry which is preliminary data.</text>
</comment>
<reference evidence="3" key="1">
    <citation type="journal article" date="2019" name="Int. J. Syst. Evol. Microbiol.">
        <title>The Global Catalogue of Microorganisms (GCM) 10K type strain sequencing project: providing services to taxonomists for standard genome sequencing and annotation.</title>
        <authorList>
            <consortium name="The Broad Institute Genomics Platform"/>
            <consortium name="The Broad Institute Genome Sequencing Center for Infectious Disease"/>
            <person name="Wu L."/>
            <person name="Ma J."/>
        </authorList>
    </citation>
    <scope>NUCLEOTIDE SEQUENCE [LARGE SCALE GENOMIC DNA]</scope>
    <source>
        <strain evidence="3">KACC 14058</strain>
    </source>
</reference>
<dbReference type="EMBL" id="JBHSDV010000002">
    <property type="protein sequence ID" value="MFC4387751.1"/>
    <property type="molecule type" value="Genomic_DNA"/>
</dbReference>
<organism evidence="2 3">
    <name type="scientific">Gracilibacillus marinus</name>
    <dbReference type="NCBI Taxonomy" id="630535"/>
    <lineage>
        <taxon>Bacteria</taxon>
        <taxon>Bacillati</taxon>
        <taxon>Bacillota</taxon>
        <taxon>Bacilli</taxon>
        <taxon>Bacillales</taxon>
        <taxon>Bacillaceae</taxon>
        <taxon>Gracilibacillus</taxon>
    </lineage>
</organism>
<gene>
    <name evidence="2" type="ORF">ACFOZ1_07975</name>
</gene>
<keyword evidence="2" id="KW-0255">Endonuclease</keyword>
<dbReference type="Pfam" id="PF14279">
    <property type="entry name" value="HNH_5"/>
    <property type="match status" value="1"/>
</dbReference>
<dbReference type="GO" id="GO:0004519">
    <property type="term" value="F:endonuclease activity"/>
    <property type="evidence" value="ECO:0007669"/>
    <property type="project" value="UniProtKB-KW"/>
</dbReference>
<dbReference type="RefSeq" id="WP_390198202.1">
    <property type="nucleotide sequence ID" value="NZ_JBHSDV010000002.1"/>
</dbReference>
<accession>A0ABV8VVT4</accession>
<dbReference type="Gene3D" id="1.10.30.50">
    <property type="match status" value="1"/>
</dbReference>
<dbReference type="Proteomes" id="UP001595880">
    <property type="component" value="Unassembled WGS sequence"/>
</dbReference>
<evidence type="ECO:0000313" key="3">
    <source>
        <dbReference type="Proteomes" id="UP001595880"/>
    </source>
</evidence>
<keyword evidence="3" id="KW-1185">Reference proteome</keyword>
<keyword evidence="2" id="KW-0540">Nuclease</keyword>
<evidence type="ECO:0000259" key="1">
    <source>
        <dbReference type="SMART" id="SM00507"/>
    </source>
</evidence>